<sequence length="28" mass="2890">MLNVPIESIEAPPSRPNSGIRARSGGAI</sequence>
<proteinExistence type="predicted"/>
<accession>A0A392MFA7</accession>
<dbReference type="EMBL" id="LXQA010009889">
    <property type="protein sequence ID" value="MCH86186.1"/>
    <property type="molecule type" value="Genomic_DNA"/>
</dbReference>
<protein>
    <submittedName>
        <fullName evidence="2">Uncharacterized protein</fullName>
    </submittedName>
</protein>
<reference evidence="2 3" key="1">
    <citation type="journal article" date="2018" name="Front. Plant Sci.">
        <title>Red Clover (Trifolium pratense) and Zigzag Clover (T. medium) - A Picture of Genomic Similarities and Differences.</title>
        <authorList>
            <person name="Dluhosova J."/>
            <person name="Istvanek J."/>
            <person name="Nedelnik J."/>
            <person name="Repkova J."/>
        </authorList>
    </citation>
    <scope>NUCLEOTIDE SEQUENCE [LARGE SCALE GENOMIC DNA]</scope>
    <source>
        <strain evidence="3">cv. 10/8</strain>
        <tissue evidence="2">Leaf</tissue>
    </source>
</reference>
<name>A0A392MFA7_9FABA</name>
<organism evidence="2 3">
    <name type="scientific">Trifolium medium</name>
    <dbReference type="NCBI Taxonomy" id="97028"/>
    <lineage>
        <taxon>Eukaryota</taxon>
        <taxon>Viridiplantae</taxon>
        <taxon>Streptophyta</taxon>
        <taxon>Embryophyta</taxon>
        <taxon>Tracheophyta</taxon>
        <taxon>Spermatophyta</taxon>
        <taxon>Magnoliopsida</taxon>
        <taxon>eudicotyledons</taxon>
        <taxon>Gunneridae</taxon>
        <taxon>Pentapetalae</taxon>
        <taxon>rosids</taxon>
        <taxon>fabids</taxon>
        <taxon>Fabales</taxon>
        <taxon>Fabaceae</taxon>
        <taxon>Papilionoideae</taxon>
        <taxon>50 kb inversion clade</taxon>
        <taxon>NPAAA clade</taxon>
        <taxon>Hologalegina</taxon>
        <taxon>IRL clade</taxon>
        <taxon>Trifolieae</taxon>
        <taxon>Trifolium</taxon>
    </lineage>
</organism>
<evidence type="ECO:0000313" key="2">
    <source>
        <dbReference type="EMBL" id="MCH86186.1"/>
    </source>
</evidence>
<feature type="non-terminal residue" evidence="2">
    <location>
        <position position="28"/>
    </location>
</feature>
<feature type="region of interest" description="Disordered" evidence="1">
    <location>
        <begin position="1"/>
        <end position="28"/>
    </location>
</feature>
<dbReference type="Proteomes" id="UP000265520">
    <property type="component" value="Unassembled WGS sequence"/>
</dbReference>
<keyword evidence="3" id="KW-1185">Reference proteome</keyword>
<evidence type="ECO:0000256" key="1">
    <source>
        <dbReference type="SAM" id="MobiDB-lite"/>
    </source>
</evidence>
<evidence type="ECO:0000313" key="3">
    <source>
        <dbReference type="Proteomes" id="UP000265520"/>
    </source>
</evidence>
<comment type="caution">
    <text evidence="2">The sequence shown here is derived from an EMBL/GenBank/DDBJ whole genome shotgun (WGS) entry which is preliminary data.</text>
</comment>
<gene>
    <name evidence="2" type="ORF">A2U01_0007040</name>
</gene>
<dbReference type="AlphaFoldDB" id="A0A392MFA7"/>